<evidence type="ECO:0000259" key="15">
    <source>
        <dbReference type="PROSITE" id="PS50109"/>
    </source>
</evidence>
<evidence type="ECO:0000256" key="7">
    <source>
        <dbReference type="ARBA" id="ARBA00022692"/>
    </source>
</evidence>
<evidence type="ECO:0000256" key="4">
    <source>
        <dbReference type="ARBA" id="ARBA00022475"/>
    </source>
</evidence>
<dbReference type="EMBL" id="JAFNJU010000003">
    <property type="protein sequence ID" value="MBO1264295.1"/>
    <property type="molecule type" value="Genomic_DNA"/>
</dbReference>
<evidence type="ECO:0000256" key="11">
    <source>
        <dbReference type="ARBA" id="ARBA00022989"/>
    </source>
</evidence>
<reference evidence="16" key="1">
    <citation type="submission" date="2021-03" db="EMBL/GenBank/DDBJ databases">
        <title>Proteiniclasticum marinus sp. nov., isolated from tidal flat sediment.</title>
        <authorList>
            <person name="Namirimu T."/>
            <person name="Yang J.-A."/>
            <person name="Yang S.-H."/>
            <person name="Kim Y.-J."/>
            <person name="Kwon K.K."/>
        </authorList>
    </citation>
    <scope>NUCLEOTIDE SEQUENCE</scope>
    <source>
        <strain evidence="16">SCR006</strain>
    </source>
</reference>
<keyword evidence="8" id="KW-0547">Nucleotide-binding</keyword>
<dbReference type="Pfam" id="PF06580">
    <property type="entry name" value="His_kinase"/>
    <property type="match status" value="1"/>
</dbReference>
<keyword evidence="10" id="KW-0067">ATP-binding</keyword>
<dbReference type="InterPro" id="IPR050640">
    <property type="entry name" value="Bact_2-comp_sensor_kinase"/>
</dbReference>
<evidence type="ECO:0000256" key="5">
    <source>
        <dbReference type="ARBA" id="ARBA00022553"/>
    </source>
</evidence>
<evidence type="ECO:0000256" key="2">
    <source>
        <dbReference type="ARBA" id="ARBA00004651"/>
    </source>
</evidence>
<dbReference type="Pfam" id="PF07694">
    <property type="entry name" value="5TM-5TMR_LYT"/>
    <property type="match status" value="1"/>
</dbReference>
<dbReference type="Proteomes" id="UP000664218">
    <property type="component" value="Unassembled WGS sequence"/>
</dbReference>
<dbReference type="InterPro" id="IPR011620">
    <property type="entry name" value="Sig_transdc_His_kinase_LytS_TM"/>
</dbReference>
<accession>A0A939H9Q2</accession>
<evidence type="ECO:0000256" key="3">
    <source>
        <dbReference type="ARBA" id="ARBA00012438"/>
    </source>
</evidence>
<keyword evidence="6" id="KW-0808">Transferase</keyword>
<dbReference type="InterPro" id="IPR036890">
    <property type="entry name" value="HATPase_C_sf"/>
</dbReference>
<evidence type="ECO:0000256" key="1">
    <source>
        <dbReference type="ARBA" id="ARBA00000085"/>
    </source>
</evidence>
<dbReference type="Gene3D" id="3.30.450.40">
    <property type="match status" value="1"/>
</dbReference>
<dbReference type="Gene3D" id="3.30.565.10">
    <property type="entry name" value="Histidine kinase-like ATPase, C-terminal domain"/>
    <property type="match status" value="1"/>
</dbReference>
<dbReference type="PANTHER" id="PTHR34220">
    <property type="entry name" value="SENSOR HISTIDINE KINASE YPDA"/>
    <property type="match status" value="1"/>
</dbReference>
<protein>
    <recommendedName>
        <fullName evidence="3">histidine kinase</fullName>
        <ecNumber evidence="3">2.7.13.3</ecNumber>
    </recommendedName>
</protein>
<keyword evidence="11 14" id="KW-1133">Transmembrane helix</keyword>
<evidence type="ECO:0000313" key="17">
    <source>
        <dbReference type="Proteomes" id="UP000664218"/>
    </source>
</evidence>
<name>A0A939H9Q2_9CLOT</name>
<dbReference type="SUPFAM" id="SSF55874">
    <property type="entry name" value="ATPase domain of HSP90 chaperone/DNA topoisomerase II/histidine kinase"/>
    <property type="match status" value="1"/>
</dbReference>
<dbReference type="InterPro" id="IPR003594">
    <property type="entry name" value="HATPase_dom"/>
</dbReference>
<dbReference type="InterPro" id="IPR029016">
    <property type="entry name" value="GAF-like_dom_sf"/>
</dbReference>
<feature type="transmembrane region" description="Helical" evidence="14">
    <location>
        <begin position="20"/>
        <end position="42"/>
    </location>
</feature>
<dbReference type="EC" id="2.7.13.3" evidence="3"/>
<keyword evidence="13 14" id="KW-0472">Membrane</keyword>
<evidence type="ECO:0000256" key="12">
    <source>
        <dbReference type="ARBA" id="ARBA00023012"/>
    </source>
</evidence>
<dbReference type="InterPro" id="IPR010559">
    <property type="entry name" value="Sig_transdc_His_kin_internal"/>
</dbReference>
<evidence type="ECO:0000313" key="16">
    <source>
        <dbReference type="EMBL" id="MBO1264295.1"/>
    </source>
</evidence>
<dbReference type="PROSITE" id="PS50109">
    <property type="entry name" value="HIS_KIN"/>
    <property type="match status" value="1"/>
</dbReference>
<sequence>MGIGAAVIAGLHRYFIDVNGITALACAISTMVEGGLSALAYTRIKENKYKESEVFLLTFVAEILQMVIILLIARPFSEAFSLVSAIAFPMIMFNSIGMVFFIQIFKNIFIEQAYEIGKNTTMTFEITRKCLPVLSRGSYEKESLDRISEIILSHSGYPGVAFTNSQEVISASGKVSRKDHHEIMSIAAVIMERKAVVSTDEANHEHLNPSMVKNRVAIGAPIYRNDEIIGTLILFTNKYQFTYQSVSEFVEGLTQFFSVQFGLAEMVKQKEILRKVEYRALQSQINPHFIFNSLNTISAFCREKPDKARELLIALARYFRNSIKTKDSCVSIYEEMEYVEAYMQLEKARFDERLDLHMHVEEDLNCQLPCLILQPIVENAIIHGAMKRKEGKVSVDVASQGEDVIITVKDNGHGISSEIVDSLNDENPSSRYIGLSNVNRRLKYMFGAGHGLKISTGGDGTTIVIRAPKSERLLDQAAGE</sequence>
<dbReference type="SUPFAM" id="SSF55781">
    <property type="entry name" value="GAF domain-like"/>
    <property type="match status" value="1"/>
</dbReference>
<gene>
    <name evidence="16" type="ORF">J3A84_04475</name>
</gene>
<comment type="catalytic activity">
    <reaction evidence="1">
        <text>ATP + protein L-histidine = ADP + protein N-phospho-L-histidine.</text>
        <dbReference type="EC" id="2.7.13.3"/>
    </reaction>
</comment>
<dbReference type="GO" id="GO:0000155">
    <property type="term" value="F:phosphorelay sensor kinase activity"/>
    <property type="evidence" value="ECO:0007669"/>
    <property type="project" value="InterPro"/>
</dbReference>
<dbReference type="Pfam" id="PF02518">
    <property type="entry name" value="HATPase_c"/>
    <property type="match status" value="1"/>
</dbReference>
<dbReference type="AlphaFoldDB" id="A0A939H9Q2"/>
<keyword evidence="7 14" id="KW-0812">Transmembrane</keyword>
<dbReference type="RefSeq" id="WP_207598817.1">
    <property type="nucleotide sequence ID" value="NZ_JAFNJU010000003.1"/>
</dbReference>
<keyword evidence="17" id="KW-1185">Reference proteome</keyword>
<feature type="transmembrane region" description="Helical" evidence="14">
    <location>
        <begin position="79"/>
        <end position="102"/>
    </location>
</feature>
<evidence type="ECO:0000256" key="10">
    <source>
        <dbReference type="ARBA" id="ARBA00022840"/>
    </source>
</evidence>
<dbReference type="GO" id="GO:0005524">
    <property type="term" value="F:ATP binding"/>
    <property type="evidence" value="ECO:0007669"/>
    <property type="project" value="UniProtKB-KW"/>
</dbReference>
<comment type="subcellular location">
    <subcellularLocation>
        <location evidence="2">Cell membrane</location>
        <topology evidence="2">Multi-pass membrane protein</topology>
    </subcellularLocation>
</comment>
<comment type="caution">
    <text evidence="16">The sequence shown here is derived from an EMBL/GenBank/DDBJ whole genome shotgun (WGS) entry which is preliminary data.</text>
</comment>
<keyword evidence="5" id="KW-0597">Phosphoprotein</keyword>
<keyword evidence="9 16" id="KW-0418">Kinase</keyword>
<feature type="domain" description="Histidine kinase" evidence="15">
    <location>
        <begin position="372"/>
        <end position="471"/>
    </location>
</feature>
<proteinExistence type="predicted"/>
<keyword evidence="12" id="KW-0902">Two-component regulatory system</keyword>
<dbReference type="InterPro" id="IPR004358">
    <property type="entry name" value="Sig_transdc_His_kin-like_C"/>
</dbReference>
<dbReference type="PANTHER" id="PTHR34220:SF7">
    <property type="entry name" value="SENSOR HISTIDINE KINASE YPDA"/>
    <property type="match status" value="1"/>
</dbReference>
<evidence type="ECO:0000256" key="6">
    <source>
        <dbReference type="ARBA" id="ARBA00022679"/>
    </source>
</evidence>
<organism evidence="16 17">
    <name type="scientific">Proteiniclasticum aestuarii</name>
    <dbReference type="NCBI Taxonomy" id="2817862"/>
    <lineage>
        <taxon>Bacteria</taxon>
        <taxon>Bacillati</taxon>
        <taxon>Bacillota</taxon>
        <taxon>Clostridia</taxon>
        <taxon>Eubacteriales</taxon>
        <taxon>Clostridiaceae</taxon>
        <taxon>Proteiniclasticum</taxon>
    </lineage>
</organism>
<evidence type="ECO:0000256" key="14">
    <source>
        <dbReference type="SAM" id="Phobius"/>
    </source>
</evidence>
<dbReference type="InterPro" id="IPR005467">
    <property type="entry name" value="His_kinase_dom"/>
</dbReference>
<dbReference type="SMART" id="SM00387">
    <property type="entry name" value="HATPase_c"/>
    <property type="match status" value="1"/>
</dbReference>
<evidence type="ECO:0000256" key="9">
    <source>
        <dbReference type="ARBA" id="ARBA00022777"/>
    </source>
</evidence>
<keyword evidence="4" id="KW-1003">Cell membrane</keyword>
<dbReference type="GO" id="GO:0071555">
    <property type="term" value="P:cell wall organization"/>
    <property type="evidence" value="ECO:0007669"/>
    <property type="project" value="InterPro"/>
</dbReference>
<evidence type="ECO:0000256" key="8">
    <source>
        <dbReference type="ARBA" id="ARBA00022741"/>
    </source>
</evidence>
<feature type="transmembrane region" description="Helical" evidence="14">
    <location>
        <begin position="54"/>
        <end position="73"/>
    </location>
</feature>
<dbReference type="GO" id="GO:0005886">
    <property type="term" value="C:plasma membrane"/>
    <property type="evidence" value="ECO:0007669"/>
    <property type="project" value="UniProtKB-SubCell"/>
</dbReference>
<dbReference type="PRINTS" id="PR00344">
    <property type="entry name" value="BCTRLSENSOR"/>
</dbReference>
<evidence type="ECO:0000256" key="13">
    <source>
        <dbReference type="ARBA" id="ARBA00023136"/>
    </source>
</evidence>